<feature type="compositionally biased region" description="Polar residues" evidence="7">
    <location>
        <begin position="211"/>
        <end position="220"/>
    </location>
</feature>
<dbReference type="GO" id="GO:0032456">
    <property type="term" value="P:endocytic recycling"/>
    <property type="evidence" value="ECO:0007669"/>
    <property type="project" value="TreeGrafter"/>
</dbReference>
<dbReference type="SMART" id="SM00312">
    <property type="entry name" value="PX"/>
    <property type="match status" value="1"/>
</dbReference>
<dbReference type="PANTHER" id="PTHR12431:SF14">
    <property type="entry name" value="LD15323P"/>
    <property type="match status" value="1"/>
</dbReference>
<dbReference type="Pfam" id="PF21273">
    <property type="entry name" value="SNX17-27-31_F1_FERM"/>
    <property type="match status" value="1"/>
</dbReference>
<feature type="signal peptide" evidence="8">
    <location>
        <begin position="1"/>
        <end position="17"/>
    </location>
</feature>
<dbReference type="Pfam" id="PF00787">
    <property type="entry name" value="PX"/>
    <property type="match status" value="1"/>
</dbReference>
<dbReference type="InterPro" id="IPR048763">
    <property type="entry name" value="SNX17-31_FERM_F1"/>
</dbReference>
<feature type="region of interest" description="Disordered" evidence="7">
    <location>
        <begin position="186"/>
        <end position="303"/>
    </location>
</feature>
<dbReference type="FunFam" id="1.20.80.60:FF:000001">
    <property type="entry name" value="Sorting nexin-17 isoform1"/>
    <property type="match status" value="1"/>
</dbReference>
<evidence type="ECO:0000259" key="9">
    <source>
        <dbReference type="PROSITE" id="PS50195"/>
    </source>
</evidence>
<feature type="compositionally biased region" description="Basic and acidic residues" evidence="7">
    <location>
        <begin position="186"/>
        <end position="209"/>
    </location>
</feature>
<dbReference type="CDD" id="cd06885">
    <property type="entry name" value="PX_SNX17_31"/>
    <property type="match status" value="1"/>
</dbReference>
<dbReference type="GO" id="GO:0005769">
    <property type="term" value="C:early endosome"/>
    <property type="evidence" value="ECO:0007669"/>
    <property type="project" value="TreeGrafter"/>
</dbReference>
<keyword evidence="8" id="KW-0732">Signal</keyword>
<dbReference type="CDD" id="cd16121">
    <property type="entry name" value="FERM_F1_SNX17"/>
    <property type="match status" value="1"/>
</dbReference>
<dbReference type="Gene3D" id="1.10.10.1940">
    <property type="match status" value="1"/>
</dbReference>
<feature type="compositionally biased region" description="Basic and acidic residues" evidence="7">
    <location>
        <begin position="1033"/>
        <end position="1050"/>
    </location>
</feature>
<dbReference type="Proteomes" id="UP001249851">
    <property type="component" value="Unassembled WGS sequence"/>
</dbReference>
<reference evidence="11" key="1">
    <citation type="journal article" date="2023" name="G3 (Bethesda)">
        <title>Whole genome assembly and annotation of the endangered Caribbean coral Acropora cervicornis.</title>
        <authorList>
            <person name="Selwyn J.D."/>
            <person name="Vollmer S.V."/>
        </authorList>
    </citation>
    <scope>NUCLEOTIDE SEQUENCE</scope>
    <source>
        <strain evidence="11">K2</strain>
    </source>
</reference>
<accession>A0AAD9PYH2</accession>
<dbReference type="Gene3D" id="1.20.80.60">
    <property type="match status" value="1"/>
</dbReference>
<dbReference type="PROSITE" id="PS51670">
    <property type="entry name" value="SHKT"/>
    <property type="match status" value="1"/>
</dbReference>
<evidence type="ECO:0000256" key="6">
    <source>
        <dbReference type="PROSITE-ProRule" id="PRU01005"/>
    </source>
</evidence>
<feature type="compositionally biased region" description="Acidic residues" evidence="7">
    <location>
        <begin position="255"/>
        <end position="267"/>
    </location>
</feature>
<dbReference type="PANTHER" id="PTHR12431">
    <property type="entry name" value="SORTING NEXIN 17 AND 27"/>
    <property type="match status" value="1"/>
</dbReference>
<evidence type="ECO:0000313" key="12">
    <source>
        <dbReference type="Proteomes" id="UP001249851"/>
    </source>
</evidence>
<reference evidence="11" key="2">
    <citation type="journal article" date="2023" name="Science">
        <title>Genomic signatures of disease resistance in endangered staghorn corals.</title>
        <authorList>
            <person name="Vollmer S.V."/>
            <person name="Selwyn J.D."/>
            <person name="Despard B.A."/>
            <person name="Roesel C.L."/>
        </authorList>
    </citation>
    <scope>NUCLEOTIDE SEQUENCE</scope>
    <source>
        <strain evidence="11">K2</strain>
    </source>
</reference>
<evidence type="ECO:0000259" key="10">
    <source>
        <dbReference type="PROSITE" id="PS51670"/>
    </source>
</evidence>
<dbReference type="PROSITE" id="PS50195">
    <property type="entry name" value="PX"/>
    <property type="match status" value="1"/>
</dbReference>
<proteinExistence type="inferred from homology"/>
<evidence type="ECO:0000256" key="1">
    <source>
        <dbReference type="ARBA" id="ARBA00004180"/>
    </source>
</evidence>
<sequence length="1092" mass="121582">MGLFAFVAVISFYFAEAIPIKGCSDHYEYCGQWAKNHYCDLDDYRPYMKLVCPYSCGVCDDFFSGYSSSGDATFDNTVENIGSGHESLPEIDTDLVDLGSAFQQSSKETHYNNESWRLSGSGDQPLFPVSAVTEGESQFEGDSSDAQDRSIDQQVSASGSGVGRIGAHFWTVVRIEPNRINTGSDRELRITRRSEKSSIQESTRNRDAESGSGTQTSGEMVSQEKKVVVENSSRADGSSVVHPNQRSEFLVTGSSDEDNLSGEDDSPFDNSSAGSEFDSGCSSGDGCYESETVEEEDSGESISRSVIAKAEGEHDISSGSAEISGDSWGHPHFDILAGPYEDKTVNLSNAASNSSGSGSASELGNALHDIEDAIFDTGIPLKIAPNFSISNSGRSNFQQQDAYMSGSRSDDTMKVEKAQLNSTPKQHRKIQLIEKMMKLGKLQAVKISHVTTVGATGRDRVPELGNDDSLLQSDLGQGRKVSFVLNQDFHNGYDNENSAAYNILASNVKKEVERALGSDAIVSEISFSEVPLVNIKAVLSRAEHDTPEMPEKKNRSERSLSISFKLREVREPAHGPRFSKVLTSLKLLGDVTELEKMVKKEYVAIPCRRVFNEHDKGSNLLDTVELKAKNGSNYVAYNVHINSSYHCGIRYSDLYQFNEQLRKEFGPRVSAKFPPKRLLSLTPVQIEERRDQLEKYLQAVCQDNEIVSSSLFVGFFCNAQKESMKACTESVEIEVYLMNGQKVALDIKSTDRTDDVLERFMAEINLSEELVHYFGLFLIRRGEDGEASIVRKFQDYEAPYLTMKQETGPCRVAIRKTLWDPQIEEKIIQDQIGMNLLYVQAVSDLEKGWTFGPKEAHSKLAELKQKGSKLEFLQLARSLKFYGYMQFKPCLTNYPEEDTRVIISIGNRELKFRLQTPNSEINENGEREEHLELAFEYLLRRDQMKWIAIYSDEAINMSLCLQSIVDEIVRVKNGRPVKKPKDRSKMRKEATPDFKRINSISSVASMEDVTDYESKAFVNENNKSSPPSSPTETHQHSSSEKKTAAKKESSRLGLGLGLGSGKPQVLKSRVTHSSNDTMKTNEVFEGIGDDDL</sequence>
<protein>
    <submittedName>
        <fullName evidence="11">Sorting nexin-17</fullName>
    </submittedName>
</protein>
<dbReference type="SUPFAM" id="SSF64268">
    <property type="entry name" value="PX domain"/>
    <property type="match status" value="1"/>
</dbReference>
<comment type="similarity">
    <text evidence="2">Belongs to the sorting nexin family.</text>
</comment>
<dbReference type="InterPro" id="IPR040842">
    <property type="entry name" value="SNX17/31_FERM"/>
</dbReference>
<evidence type="ECO:0000256" key="7">
    <source>
        <dbReference type="SAM" id="MobiDB-lite"/>
    </source>
</evidence>
<feature type="compositionally biased region" description="Polar residues" evidence="7">
    <location>
        <begin position="230"/>
        <end position="247"/>
    </location>
</feature>
<dbReference type="GO" id="GO:0090729">
    <property type="term" value="F:toxin activity"/>
    <property type="evidence" value="ECO:0007669"/>
    <property type="project" value="UniProtKB-KW"/>
</dbReference>
<gene>
    <name evidence="11" type="ORF">P5673_027610</name>
</gene>
<dbReference type="GO" id="GO:0030659">
    <property type="term" value="C:cytoplasmic vesicle membrane"/>
    <property type="evidence" value="ECO:0007669"/>
    <property type="project" value="UniProtKB-SubCell"/>
</dbReference>
<dbReference type="EMBL" id="JARQWQ010000097">
    <property type="protein sequence ID" value="KAK2551427.1"/>
    <property type="molecule type" value="Genomic_DNA"/>
</dbReference>
<feature type="domain" description="ShKT" evidence="10">
    <location>
        <begin position="23"/>
        <end position="59"/>
    </location>
</feature>
<name>A0AAD9PYH2_ACRCE</name>
<keyword evidence="3" id="KW-0813">Transport</keyword>
<keyword evidence="12" id="KW-1185">Reference proteome</keyword>
<evidence type="ECO:0000256" key="3">
    <source>
        <dbReference type="ARBA" id="ARBA00022448"/>
    </source>
</evidence>
<dbReference type="InterPro" id="IPR028666">
    <property type="entry name" value="SNX17_FERM_N"/>
</dbReference>
<dbReference type="InterPro" id="IPR048767">
    <property type="entry name" value="SNX17-31_FERM_F2"/>
</dbReference>
<dbReference type="GO" id="GO:0035091">
    <property type="term" value="F:phosphatidylinositol binding"/>
    <property type="evidence" value="ECO:0007669"/>
    <property type="project" value="InterPro"/>
</dbReference>
<dbReference type="Pfam" id="PF01549">
    <property type="entry name" value="ShK"/>
    <property type="match status" value="1"/>
</dbReference>
<feature type="chain" id="PRO_5042093753" evidence="8">
    <location>
        <begin position="18"/>
        <end position="1092"/>
    </location>
</feature>
<feature type="region of interest" description="Disordered" evidence="7">
    <location>
        <begin position="133"/>
        <end position="160"/>
    </location>
</feature>
<dbReference type="Gene3D" id="2.30.29.30">
    <property type="entry name" value="Pleckstrin-homology domain (PH domain)/Phosphotyrosine-binding domain (PTB)"/>
    <property type="match status" value="2"/>
</dbReference>
<dbReference type="Gene3D" id="3.30.1520.10">
    <property type="entry name" value="Phox-like domain"/>
    <property type="match status" value="1"/>
</dbReference>
<dbReference type="InterPro" id="IPR011993">
    <property type="entry name" value="PH-like_dom_sf"/>
</dbReference>
<keyword evidence="4" id="KW-0800">Toxin</keyword>
<dbReference type="AlphaFoldDB" id="A0AAD9PYH2"/>
<comment type="caution">
    <text evidence="11">The sequence shown here is derived from an EMBL/GenBank/DDBJ whole genome shotgun (WGS) entry which is preliminary data.</text>
</comment>
<dbReference type="Pfam" id="PF18116">
    <property type="entry name" value="SNX17_FERM_C"/>
    <property type="match status" value="1"/>
</dbReference>
<dbReference type="FunFam" id="3.30.1520.10:FF:000008">
    <property type="entry name" value="Sorting nexin-17 isoform1"/>
    <property type="match status" value="1"/>
</dbReference>
<dbReference type="Gene3D" id="3.10.20.90">
    <property type="entry name" value="Phosphatidylinositol 3-kinase Catalytic Subunit, Chain A, domain 1"/>
    <property type="match status" value="1"/>
</dbReference>
<evidence type="ECO:0000256" key="4">
    <source>
        <dbReference type="ARBA" id="ARBA00022656"/>
    </source>
</evidence>
<dbReference type="GO" id="GO:0006886">
    <property type="term" value="P:intracellular protein transport"/>
    <property type="evidence" value="ECO:0007669"/>
    <property type="project" value="TreeGrafter"/>
</dbReference>
<feature type="region of interest" description="Disordered" evidence="7">
    <location>
        <begin position="1019"/>
        <end position="1092"/>
    </location>
</feature>
<dbReference type="InterPro" id="IPR003582">
    <property type="entry name" value="ShKT_dom"/>
</dbReference>
<dbReference type="Pfam" id="PF21271">
    <property type="entry name" value="SNX17-31_F2_FERM"/>
    <property type="match status" value="1"/>
</dbReference>
<feature type="compositionally biased region" description="Polar residues" evidence="7">
    <location>
        <begin position="1071"/>
        <end position="1080"/>
    </location>
</feature>
<evidence type="ECO:0000256" key="8">
    <source>
        <dbReference type="SAM" id="SignalP"/>
    </source>
</evidence>
<keyword evidence="5" id="KW-0653">Protein transport</keyword>
<dbReference type="InterPro" id="IPR036871">
    <property type="entry name" value="PX_dom_sf"/>
</dbReference>
<comment type="subcellular location">
    <subcellularLocation>
        <location evidence="1">Cytoplasmic vesicle membrane</location>
        <topology evidence="1">Peripheral membrane protein</topology>
        <orientation evidence="1">Cytoplasmic side</orientation>
    </subcellularLocation>
</comment>
<dbReference type="InterPro" id="IPR001683">
    <property type="entry name" value="PX_dom"/>
</dbReference>
<comment type="caution">
    <text evidence="6">Lacks conserved residue(s) required for the propagation of feature annotation.</text>
</comment>
<feature type="domain" description="PX" evidence="9">
    <location>
        <begin position="615"/>
        <end position="723"/>
    </location>
</feature>
<dbReference type="SMART" id="SM00254">
    <property type="entry name" value="ShKT"/>
    <property type="match status" value="1"/>
</dbReference>
<evidence type="ECO:0000256" key="5">
    <source>
        <dbReference type="ARBA" id="ARBA00022927"/>
    </source>
</evidence>
<organism evidence="11 12">
    <name type="scientific">Acropora cervicornis</name>
    <name type="common">Staghorn coral</name>
    <dbReference type="NCBI Taxonomy" id="6130"/>
    <lineage>
        <taxon>Eukaryota</taxon>
        <taxon>Metazoa</taxon>
        <taxon>Cnidaria</taxon>
        <taxon>Anthozoa</taxon>
        <taxon>Hexacorallia</taxon>
        <taxon>Scleractinia</taxon>
        <taxon>Astrocoeniina</taxon>
        <taxon>Acroporidae</taxon>
        <taxon>Acropora</taxon>
    </lineage>
</organism>
<evidence type="ECO:0000313" key="11">
    <source>
        <dbReference type="EMBL" id="KAK2551427.1"/>
    </source>
</evidence>
<evidence type="ECO:0000256" key="2">
    <source>
        <dbReference type="ARBA" id="ARBA00010883"/>
    </source>
</evidence>